<feature type="signal peptide" evidence="1">
    <location>
        <begin position="1"/>
        <end position="22"/>
    </location>
</feature>
<reference evidence="3 4" key="1">
    <citation type="submission" date="2020-08" db="EMBL/GenBank/DDBJ databases">
        <title>Genomic Encyclopedia of Type Strains, Phase IV (KMG-IV): sequencing the most valuable type-strain genomes for metagenomic binning, comparative biology and taxonomic classification.</title>
        <authorList>
            <person name="Goeker M."/>
        </authorList>
    </citation>
    <scope>NUCLEOTIDE SEQUENCE [LARGE SCALE GENOMIC DNA]</scope>
    <source>
        <strain evidence="3 4">DSM 27057</strain>
    </source>
</reference>
<keyword evidence="1" id="KW-0732">Signal</keyword>
<dbReference type="AlphaFoldDB" id="A0A7W6CHM9"/>
<keyword evidence="3" id="KW-0413">Isomerase</keyword>
<comment type="caution">
    <text evidence="3">The sequence shown here is derived from an EMBL/GenBank/DDBJ whole genome shotgun (WGS) entry which is preliminary data.</text>
</comment>
<dbReference type="EMBL" id="JACIDX010000003">
    <property type="protein sequence ID" value="MBB3953945.1"/>
    <property type="molecule type" value="Genomic_DNA"/>
</dbReference>
<feature type="domain" description="DUF4440" evidence="2">
    <location>
        <begin position="34"/>
        <end position="139"/>
    </location>
</feature>
<accession>A0A7W6CHM9</accession>
<feature type="chain" id="PRO_5030551340" evidence="1">
    <location>
        <begin position="23"/>
        <end position="151"/>
    </location>
</feature>
<dbReference type="Pfam" id="PF14534">
    <property type="entry name" value="DUF4440"/>
    <property type="match status" value="1"/>
</dbReference>
<dbReference type="Gene3D" id="3.10.450.50">
    <property type="match status" value="1"/>
</dbReference>
<evidence type="ECO:0000313" key="3">
    <source>
        <dbReference type="EMBL" id="MBB3953945.1"/>
    </source>
</evidence>
<dbReference type="Proteomes" id="UP000548867">
    <property type="component" value="Unassembled WGS sequence"/>
</dbReference>
<evidence type="ECO:0000259" key="2">
    <source>
        <dbReference type="Pfam" id="PF14534"/>
    </source>
</evidence>
<evidence type="ECO:0000256" key="1">
    <source>
        <dbReference type="SAM" id="SignalP"/>
    </source>
</evidence>
<protein>
    <submittedName>
        <fullName evidence="3">Ketosteroid isomerase-like protein</fullName>
    </submittedName>
</protein>
<evidence type="ECO:0000313" key="4">
    <source>
        <dbReference type="Proteomes" id="UP000548867"/>
    </source>
</evidence>
<dbReference type="InterPro" id="IPR027843">
    <property type="entry name" value="DUF4440"/>
</dbReference>
<dbReference type="RefSeq" id="WP_183623068.1">
    <property type="nucleotide sequence ID" value="NZ_JACIDX010000003.1"/>
</dbReference>
<dbReference type="GO" id="GO:0016853">
    <property type="term" value="F:isomerase activity"/>
    <property type="evidence" value="ECO:0007669"/>
    <property type="project" value="UniProtKB-KW"/>
</dbReference>
<keyword evidence="4" id="KW-1185">Reference proteome</keyword>
<dbReference type="InterPro" id="IPR032710">
    <property type="entry name" value="NTF2-like_dom_sf"/>
</dbReference>
<organism evidence="3 4">
    <name type="scientific">Novosphingobium sediminicola</name>
    <dbReference type="NCBI Taxonomy" id="563162"/>
    <lineage>
        <taxon>Bacteria</taxon>
        <taxon>Pseudomonadati</taxon>
        <taxon>Pseudomonadota</taxon>
        <taxon>Alphaproteobacteria</taxon>
        <taxon>Sphingomonadales</taxon>
        <taxon>Sphingomonadaceae</taxon>
        <taxon>Novosphingobium</taxon>
    </lineage>
</organism>
<sequence length="151" mass="16304">MTRFLLGPLACLLAIGPVAALAAPVSNAATDALIAFEHARRDAVAHVDLAAIDAMTGADLIYVDASGFERDKKAYLDHLATEGVVYKSYSLDDLHASVRGDVGVLTGLFRFDVTVNGRGNAGAQYFTAVYRREEGRWKLIVWHPTRSATQP</sequence>
<name>A0A7W6CHM9_9SPHN</name>
<gene>
    <name evidence="3" type="ORF">GGR38_000872</name>
</gene>
<dbReference type="SUPFAM" id="SSF54427">
    <property type="entry name" value="NTF2-like"/>
    <property type="match status" value="1"/>
</dbReference>
<proteinExistence type="predicted"/>